<comment type="similarity">
    <text evidence="1">Belongs to the sigma-70 factor family. ECF subfamily.</text>
</comment>
<accession>A0A2U1EVC5</accession>
<dbReference type="InterPro" id="IPR014284">
    <property type="entry name" value="RNA_pol_sigma-70_dom"/>
</dbReference>
<comment type="caution">
    <text evidence="9">The sequence shown here is derived from an EMBL/GenBank/DDBJ whole genome shotgun (WGS) entry which is preliminary data.</text>
</comment>
<keyword evidence="5" id="KW-0804">Transcription</keyword>
<feature type="domain" description="RNA polymerase sigma factor 70 region 4 type 2" evidence="8">
    <location>
        <begin position="82"/>
        <end position="133"/>
    </location>
</feature>
<keyword evidence="3" id="KW-0731">Sigma factor</keyword>
<dbReference type="InterPro" id="IPR007627">
    <property type="entry name" value="RNA_pol_sigma70_r2"/>
</dbReference>
<evidence type="ECO:0000256" key="2">
    <source>
        <dbReference type="ARBA" id="ARBA00023015"/>
    </source>
</evidence>
<dbReference type="InterPro" id="IPR013249">
    <property type="entry name" value="RNA_pol_sigma70_r4_t2"/>
</dbReference>
<dbReference type="SUPFAM" id="SSF88946">
    <property type="entry name" value="Sigma2 domain of RNA polymerase sigma factors"/>
    <property type="match status" value="1"/>
</dbReference>
<keyword evidence="2" id="KW-0805">Transcription regulation</keyword>
<gene>
    <name evidence="9" type="ORF">C8D89_12016</name>
</gene>
<feature type="region of interest" description="Disordered" evidence="6">
    <location>
        <begin position="148"/>
        <end position="171"/>
    </location>
</feature>
<dbReference type="Pfam" id="PF08281">
    <property type="entry name" value="Sigma70_r4_2"/>
    <property type="match status" value="1"/>
</dbReference>
<evidence type="ECO:0000259" key="7">
    <source>
        <dbReference type="Pfam" id="PF04542"/>
    </source>
</evidence>
<dbReference type="AlphaFoldDB" id="A0A2U1EVC5"/>
<evidence type="ECO:0000256" key="4">
    <source>
        <dbReference type="ARBA" id="ARBA00023125"/>
    </source>
</evidence>
<dbReference type="SUPFAM" id="SSF88659">
    <property type="entry name" value="Sigma3 and sigma4 domains of RNA polymerase sigma factors"/>
    <property type="match status" value="1"/>
</dbReference>
<evidence type="ECO:0000256" key="1">
    <source>
        <dbReference type="ARBA" id="ARBA00010641"/>
    </source>
</evidence>
<protein>
    <submittedName>
        <fullName evidence="9">RNA polymerase sigma-70 factor (ECF subfamily)</fullName>
    </submittedName>
</protein>
<evidence type="ECO:0000256" key="6">
    <source>
        <dbReference type="SAM" id="MobiDB-lite"/>
    </source>
</evidence>
<dbReference type="NCBIfam" id="TIGR02937">
    <property type="entry name" value="sigma70-ECF"/>
    <property type="match status" value="1"/>
</dbReference>
<dbReference type="EMBL" id="QEKW01000020">
    <property type="protein sequence ID" value="PVZ03660.1"/>
    <property type="molecule type" value="Genomic_DNA"/>
</dbReference>
<dbReference type="Proteomes" id="UP000245639">
    <property type="component" value="Unassembled WGS sequence"/>
</dbReference>
<name>A0A2U1EVC5_9PSEU</name>
<evidence type="ECO:0000256" key="5">
    <source>
        <dbReference type="ARBA" id="ARBA00023163"/>
    </source>
</evidence>
<organism evidence="9 10">
    <name type="scientific">Actinomycetospora cinnamomea</name>
    <dbReference type="NCBI Taxonomy" id="663609"/>
    <lineage>
        <taxon>Bacteria</taxon>
        <taxon>Bacillati</taxon>
        <taxon>Actinomycetota</taxon>
        <taxon>Actinomycetes</taxon>
        <taxon>Pseudonocardiales</taxon>
        <taxon>Pseudonocardiaceae</taxon>
        <taxon>Actinomycetospora</taxon>
    </lineage>
</organism>
<dbReference type="Pfam" id="PF04542">
    <property type="entry name" value="Sigma70_r2"/>
    <property type="match status" value="1"/>
</dbReference>
<dbReference type="InterPro" id="IPR013324">
    <property type="entry name" value="RNA_pol_sigma_r3/r4-like"/>
</dbReference>
<sequence>MSSADLAQDVLLSVITALPRWRRADGPFLGFVYGIAGHKVANAFRTMGRDRSAATSDVPELLETAERASGPEEMAIGAWTRHRLYGLLERLPDRQREVLALRTVIGLSVEEVADATGSTPGAVRIAQHRALSSLRQMLAIDVAARRPRTERAAPGHDQAPSWTATCSGGSG</sequence>
<proteinExistence type="inferred from homology"/>
<dbReference type="GO" id="GO:0003677">
    <property type="term" value="F:DNA binding"/>
    <property type="evidence" value="ECO:0007669"/>
    <property type="project" value="UniProtKB-KW"/>
</dbReference>
<dbReference type="InterPro" id="IPR039425">
    <property type="entry name" value="RNA_pol_sigma-70-like"/>
</dbReference>
<dbReference type="Gene3D" id="1.10.1740.10">
    <property type="match status" value="1"/>
</dbReference>
<keyword evidence="4" id="KW-0238">DNA-binding</keyword>
<dbReference type="InterPro" id="IPR013325">
    <property type="entry name" value="RNA_pol_sigma_r2"/>
</dbReference>
<keyword evidence="10" id="KW-1185">Reference proteome</keyword>
<dbReference type="GO" id="GO:0016987">
    <property type="term" value="F:sigma factor activity"/>
    <property type="evidence" value="ECO:0007669"/>
    <property type="project" value="UniProtKB-KW"/>
</dbReference>
<dbReference type="PANTHER" id="PTHR43133:SF58">
    <property type="entry name" value="ECF RNA POLYMERASE SIGMA FACTOR SIGD"/>
    <property type="match status" value="1"/>
</dbReference>
<dbReference type="CDD" id="cd06171">
    <property type="entry name" value="Sigma70_r4"/>
    <property type="match status" value="1"/>
</dbReference>
<reference evidence="9 10" key="1">
    <citation type="submission" date="2018-04" db="EMBL/GenBank/DDBJ databases">
        <title>Genomic Encyclopedia of Type Strains, Phase IV (KMG-IV): sequencing the most valuable type-strain genomes for metagenomic binning, comparative biology and taxonomic classification.</title>
        <authorList>
            <person name="Goeker M."/>
        </authorList>
    </citation>
    <scope>NUCLEOTIDE SEQUENCE [LARGE SCALE GENOMIC DNA]</scope>
    <source>
        <strain evidence="9 10">DSM 45771</strain>
    </source>
</reference>
<evidence type="ECO:0000313" key="10">
    <source>
        <dbReference type="Proteomes" id="UP000245639"/>
    </source>
</evidence>
<evidence type="ECO:0000259" key="8">
    <source>
        <dbReference type="Pfam" id="PF08281"/>
    </source>
</evidence>
<evidence type="ECO:0000256" key="3">
    <source>
        <dbReference type="ARBA" id="ARBA00023082"/>
    </source>
</evidence>
<evidence type="ECO:0000313" key="9">
    <source>
        <dbReference type="EMBL" id="PVZ03660.1"/>
    </source>
</evidence>
<dbReference type="PANTHER" id="PTHR43133">
    <property type="entry name" value="RNA POLYMERASE ECF-TYPE SIGMA FACTO"/>
    <property type="match status" value="1"/>
</dbReference>
<dbReference type="InterPro" id="IPR036388">
    <property type="entry name" value="WH-like_DNA-bd_sf"/>
</dbReference>
<dbReference type="GO" id="GO:0006352">
    <property type="term" value="P:DNA-templated transcription initiation"/>
    <property type="evidence" value="ECO:0007669"/>
    <property type="project" value="InterPro"/>
</dbReference>
<dbReference type="Gene3D" id="1.10.10.10">
    <property type="entry name" value="Winged helix-like DNA-binding domain superfamily/Winged helix DNA-binding domain"/>
    <property type="match status" value="1"/>
</dbReference>
<feature type="domain" description="RNA polymerase sigma-70 region 2" evidence="7">
    <location>
        <begin position="4"/>
        <end position="46"/>
    </location>
</feature>
<feature type="compositionally biased region" description="Polar residues" evidence="6">
    <location>
        <begin position="160"/>
        <end position="171"/>
    </location>
</feature>